<dbReference type="InterPro" id="IPR037009">
    <property type="entry name" value="mRNA_triPase_Cet1_sf"/>
</dbReference>
<keyword evidence="8" id="KW-0506">mRNA capping</keyword>
<evidence type="ECO:0000313" key="10">
    <source>
        <dbReference type="EMBL" id="PIA19615.1"/>
    </source>
</evidence>
<dbReference type="InterPro" id="IPR004206">
    <property type="entry name" value="mRNA_triPase_Cet1"/>
</dbReference>
<evidence type="ECO:0000259" key="9">
    <source>
        <dbReference type="Pfam" id="PF02940"/>
    </source>
</evidence>
<dbReference type="EC" id="3.6.1.74" evidence="8"/>
<feature type="non-terminal residue" evidence="10">
    <location>
        <position position="200"/>
    </location>
</feature>
<feature type="domain" description="mRNA triphosphatase Cet1-like" evidence="9">
    <location>
        <begin position="11"/>
        <end position="197"/>
    </location>
</feature>
<dbReference type="CDD" id="cd07470">
    <property type="entry name" value="CYTH-like_mRNA_RTPase"/>
    <property type="match status" value="1"/>
</dbReference>
<keyword evidence="11" id="KW-1185">Reference proteome</keyword>
<evidence type="ECO:0000256" key="8">
    <source>
        <dbReference type="RuleBase" id="RU367053"/>
    </source>
</evidence>
<gene>
    <name evidence="10" type="ORF">COEREDRAFT_30627</name>
</gene>
<evidence type="ECO:0000256" key="5">
    <source>
        <dbReference type="ARBA" id="ARBA00022801"/>
    </source>
</evidence>
<dbReference type="SUPFAM" id="SSF55154">
    <property type="entry name" value="CYTH-like phosphatases"/>
    <property type="match status" value="1"/>
</dbReference>
<dbReference type="OrthoDB" id="272147at2759"/>
<comment type="subcellular location">
    <subcellularLocation>
        <location evidence="2 8">Nucleus</location>
    </subcellularLocation>
</comment>
<proteinExistence type="inferred from homology"/>
<comment type="similarity">
    <text evidence="3 8">Belongs to the fungal TPase family.</text>
</comment>
<keyword evidence="6 8" id="KW-0539">Nucleus</keyword>
<dbReference type="PANTHER" id="PTHR28118">
    <property type="entry name" value="POLYNUCLEOTIDE 5'-TRIPHOSPHATASE-RELATED"/>
    <property type="match status" value="1"/>
</dbReference>
<sequence>EQNIFGTRPAEDIVRVVADFIFTHMKDRTNIEIEGKLGRLVDKKTGQRINLPVVSETALADDRGTRFESDMTLQQHAMFNKLLNQRVDETRRPEFRGSRIVYKHTREVDHFYRMDGTRIRVTKDKESGEIISVITKTKVADLNIYSPRTKLDIRITINEEQTLEMPDTEAHKPILVRHKDRLSYKQDIWSFDLTQVISPE</sequence>
<evidence type="ECO:0000256" key="7">
    <source>
        <dbReference type="ARBA" id="ARBA00047740"/>
    </source>
</evidence>
<keyword evidence="4 8" id="KW-0507">mRNA processing</keyword>
<comment type="subunit">
    <text evidence="8">Heterodimer. The mRNA-capping enzyme is composed of two separate chains alpha and beta, respectively a mRNA guanylyltransferase and an mRNA 5'-triphosphate monophosphatase.</text>
</comment>
<comment type="catalytic activity">
    <reaction evidence="7">
        <text>a 5'-end triphospho-ribonucleoside in mRNA + H2O = a 5'-end diphospho-ribonucleoside in mRNA + phosphate + H(+)</text>
        <dbReference type="Rhea" id="RHEA:67004"/>
        <dbReference type="Rhea" id="RHEA-COMP:17164"/>
        <dbReference type="Rhea" id="RHEA-COMP:17165"/>
        <dbReference type="ChEBI" id="CHEBI:15377"/>
        <dbReference type="ChEBI" id="CHEBI:15378"/>
        <dbReference type="ChEBI" id="CHEBI:43474"/>
        <dbReference type="ChEBI" id="CHEBI:167616"/>
        <dbReference type="ChEBI" id="CHEBI:167618"/>
        <dbReference type="EC" id="3.6.1.74"/>
    </reaction>
    <physiologicalReaction direction="left-to-right" evidence="7">
        <dbReference type="Rhea" id="RHEA:67005"/>
    </physiologicalReaction>
</comment>
<dbReference type="AlphaFoldDB" id="A0A2G5BKS4"/>
<dbReference type="Pfam" id="PF02940">
    <property type="entry name" value="mRNA_triPase"/>
    <property type="match status" value="1"/>
</dbReference>
<evidence type="ECO:0000256" key="3">
    <source>
        <dbReference type="ARBA" id="ARBA00006345"/>
    </source>
</evidence>
<reference evidence="10 11" key="1">
    <citation type="journal article" date="2015" name="Genome Biol. Evol.">
        <title>Phylogenomic analyses indicate that early fungi evolved digesting cell walls of algal ancestors of land plants.</title>
        <authorList>
            <person name="Chang Y."/>
            <person name="Wang S."/>
            <person name="Sekimoto S."/>
            <person name="Aerts A.L."/>
            <person name="Choi C."/>
            <person name="Clum A."/>
            <person name="LaButti K.M."/>
            <person name="Lindquist E.A."/>
            <person name="Yee Ngan C."/>
            <person name="Ohm R.A."/>
            <person name="Salamov A.A."/>
            <person name="Grigoriev I.V."/>
            <person name="Spatafora J.W."/>
            <person name="Berbee M.L."/>
        </authorList>
    </citation>
    <scope>NUCLEOTIDE SEQUENCE [LARGE SCALE GENOMIC DNA]</scope>
    <source>
        <strain evidence="10 11">NRRL 1564</strain>
    </source>
</reference>
<dbReference type="Gene3D" id="3.20.100.10">
    <property type="entry name" value="mRNA triphosphatase Cet1-like"/>
    <property type="match status" value="1"/>
</dbReference>
<dbReference type="STRING" id="763665.A0A2G5BKS4"/>
<dbReference type="Proteomes" id="UP000242474">
    <property type="component" value="Unassembled WGS sequence"/>
</dbReference>
<evidence type="ECO:0000256" key="1">
    <source>
        <dbReference type="ARBA" id="ARBA00001946"/>
    </source>
</evidence>
<comment type="function">
    <text evidence="8">First step of mRNA capping. Converts the 5'-triphosphate end of a nascent mRNA chain into a diphosphate end.</text>
</comment>
<accession>A0A2G5BKS4</accession>
<name>A0A2G5BKS4_COERN</name>
<evidence type="ECO:0000256" key="6">
    <source>
        <dbReference type="ARBA" id="ARBA00023242"/>
    </source>
</evidence>
<evidence type="ECO:0000256" key="2">
    <source>
        <dbReference type="ARBA" id="ARBA00004123"/>
    </source>
</evidence>
<evidence type="ECO:0000313" key="11">
    <source>
        <dbReference type="Proteomes" id="UP000242474"/>
    </source>
</evidence>
<dbReference type="EMBL" id="KZ303486">
    <property type="protein sequence ID" value="PIA19615.1"/>
    <property type="molecule type" value="Genomic_DNA"/>
</dbReference>
<dbReference type="GO" id="GO:0031533">
    <property type="term" value="C:mRNA capping enzyme complex"/>
    <property type="evidence" value="ECO:0007669"/>
    <property type="project" value="UniProtKB-UniRule"/>
</dbReference>
<evidence type="ECO:0000256" key="4">
    <source>
        <dbReference type="ARBA" id="ARBA00022664"/>
    </source>
</evidence>
<dbReference type="InterPro" id="IPR040343">
    <property type="entry name" value="Cet1/Ctl1"/>
</dbReference>
<protein>
    <recommendedName>
        <fullName evidence="8">mRNA-capping enzyme subunit beta</fullName>
        <ecNumber evidence="8">3.6.1.74</ecNumber>
    </recommendedName>
    <alternativeName>
        <fullName evidence="8">mRNA 5'-phosphatase</fullName>
    </alternativeName>
    <alternativeName>
        <fullName evidence="8">mRNA 5'-triphosphate monophosphatase</fullName>
    </alternativeName>
</protein>
<dbReference type="GO" id="GO:0004651">
    <property type="term" value="F:polynucleotide 5'-phosphatase activity"/>
    <property type="evidence" value="ECO:0007669"/>
    <property type="project" value="UniProtKB-UniRule"/>
</dbReference>
<dbReference type="PANTHER" id="PTHR28118:SF1">
    <property type="entry name" value="POLYNUCLEOTIDE 5'-TRIPHOSPHATASE CTL1-RELATED"/>
    <property type="match status" value="1"/>
</dbReference>
<organism evidence="10 11">
    <name type="scientific">Coemansia reversa (strain ATCC 12441 / NRRL 1564)</name>
    <dbReference type="NCBI Taxonomy" id="763665"/>
    <lineage>
        <taxon>Eukaryota</taxon>
        <taxon>Fungi</taxon>
        <taxon>Fungi incertae sedis</taxon>
        <taxon>Zoopagomycota</taxon>
        <taxon>Kickxellomycotina</taxon>
        <taxon>Kickxellomycetes</taxon>
        <taxon>Kickxellales</taxon>
        <taxon>Kickxellaceae</taxon>
        <taxon>Coemansia</taxon>
    </lineage>
</organism>
<dbReference type="InterPro" id="IPR033469">
    <property type="entry name" value="CYTH-like_dom_sf"/>
</dbReference>
<comment type="cofactor">
    <cofactor evidence="1 8">
        <name>Mg(2+)</name>
        <dbReference type="ChEBI" id="CHEBI:18420"/>
    </cofactor>
</comment>
<keyword evidence="5 8" id="KW-0378">Hydrolase</keyword>
<dbReference type="GO" id="GO:0140818">
    <property type="term" value="F:mRNA 5'-triphosphate monophosphatase activity"/>
    <property type="evidence" value="ECO:0007669"/>
    <property type="project" value="UniProtKB-EC"/>
</dbReference>
<dbReference type="GO" id="GO:0006370">
    <property type="term" value="P:7-methylguanosine mRNA capping"/>
    <property type="evidence" value="ECO:0007669"/>
    <property type="project" value="UniProtKB-UniRule"/>
</dbReference>
<feature type="non-terminal residue" evidence="10">
    <location>
        <position position="1"/>
    </location>
</feature>